<protein>
    <recommendedName>
        <fullName evidence="7">Arf-GAP domain-containing protein</fullName>
    </recommendedName>
</protein>
<dbReference type="InterPro" id="IPR044732">
    <property type="entry name" value="ArfGAP_SMAP1-like"/>
</dbReference>
<evidence type="ECO:0000256" key="6">
    <source>
        <dbReference type="SAM" id="MobiDB-lite"/>
    </source>
</evidence>
<keyword evidence="1" id="KW-0343">GTPase activation</keyword>
<feature type="region of interest" description="Disordered" evidence="6">
    <location>
        <begin position="271"/>
        <end position="298"/>
    </location>
</feature>
<dbReference type="AlphaFoldDB" id="A0AAU9WFU4"/>
<dbReference type="PANTHER" id="PTHR45705">
    <property type="entry name" value="FI20236P1"/>
    <property type="match status" value="1"/>
</dbReference>
<dbReference type="Pfam" id="PF01412">
    <property type="entry name" value="ArfGap"/>
    <property type="match status" value="1"/>
</dbReference>
<sequence length="480" mass="52717">MSSRAQRDKGQAQNTNQAILSELLKEEENRYCADCAAKGPRWASWNLGVFLCIRCAGIHRNLGVHISRVKSVNLDSWTPEQMDSIQQWGNKRAAEFWECYLPSDFRRPQTDSTVEAFIRSKYERKQYLKKDGLPPTKSTSSSAKETKSADKRKRREKKEEGISITPLKIEAEKKVAPAVSSVAQPRPHSHPPPVKAPEPAKPAALVDLLSLDTPAPAPARAPAPVSSAGLLNSLAQPMPAASQPAKTGLESELIDFGAFQANTTIDTGFSQSQQQLNTQVPQESNQESLLKDDSTTNKSTKDSIMALYAPKTQGSQPQMYGVPGGMYIPPQQHQQQPLPNQHPAMFNRMGAVPPQGMGAVPPNGMPVGMGVPRQPAFMQQQQQQQQQVAQIQQQMQQMRLKQQMPPQQMNMPNGNPNMFASAQPSVSNGWMPQQPMSFPQQQHPQFVTTGPIPNGMAGYGAYPMGSVPGSGQTLSHQLWK</sequence>
<feature type="region of interest" description="Disordered" evidence="6">
    <location>
        <begin position="128"/>
        <end position="199"/>
    </location>
</feature>
<feature type="compositionally biased region" description="Pro residues" evidence="6">
    <location>
        <begin position="190"/>
        <end position="199"/>
    </location>
</feature>
<keyword evidence="9" id="KW-1185">Reference proteome</keyword>
<evidence type="ECO:0000256" key="1">
    <source>
        <dbReference type="ARBA" id="ARBA00022468"/>
    </source>
</evidence>
<proteinExistence type="predicted"/>
<evidence type="ECO:0000259" key="7">
    <source>
        <dbReference type="PROSITE" id="PS50115"/>
    </source>
</evidence>
<dbReference type="CDD" id="cd08839">
    <property type="entry name" value="ArfGap_SMAP"/>
    <property type="match status" value="1"/>
</dbReference>
<dbReference type="GO" id="GO:0008270">
    <property type="term" value="F:zinc ion binding"/>
    <property type="evidence" value="ECO:0007669"/>
    <property type="project" value="UniProtKB-KW"/>
</dbReference>
<dbReference type="EMBL" id="CALNXJ010000012">
    <property type="protein sequence ID" value="CAH3110468.1"/>
    <property type="molecule type" value="Genomic_DNA"/>
</dbReference>
<dbReference type="Gene3D" id="1.10.220.150">
    <property type="entry name" value="Arf GTPase activating protein"/>
    <property type="match status" value="1"/>
</dbReference>
<keyword evidence="2" id="KW-0479">Metal-binding</keyword>
<evidence type="ECO:0000256" key="3">
    <source>
        <dbReference type="ARBA" id="ARBA00022771"/>
    </source>
</evidence>
<dbReference type="PANTHER" id="PTHR45705:SF1">
    <property type="entry name" value="FI20236P1"/>
    <property type="match status" value="1"/>
</dbReference>
<keyword evidence="3 5" id="KW-0863">Zinc-finger</keyword>
<dbReference type="GO" id="GO:0005096">
    <property type="term" value="F:GTPase activator activity"/>
    <property type="evidence" value="ECO:0007669"/>
    <property type="project" value="UniProtKB-KW"/>
</dbReference>
<evidence type="ECO:0000256" key="4">
    <source>
        <dbReference type="ARBA" id="ARBA00022833"/>
    </source>
</evidence>
<evidence type="ECO:0000256" key="2">
    <source>
        <dbReference type="ARBA" id="ARBA00022723"/>
    </source>
</evidence>
<organism evidence="8 9">
    <name type="scientific">Pocillopora meandrina</name>
    <dbReference type="NCBI Taxonomy" id="46732"/>
    <lineage>
        <taxon>Eukaryota</taxon>
        <taxon>Metazoa</taxon>
        <taxon>Cnidaria</taxon>
        <taxon>Anthozoa</taxon>
        <taxon>Hexacorallia</taxon>
        <taxon>Scleractinia</taxon>
        <taxon>Astrocoeniina</taxon>
        <taxon>Pocilloporidae</taxon>
        <taxon>Pocillopora</taxon>
    </lineage>
</organism>
<dbReference type="SMART" id="SM00105">
    <property type="entry name" value="ArfGap"/>
    <property type="match status" value="1"/>
</dbReference>
<dbReference type="InterPro" id="IPR037278">
    <property type="entry name" value="ARFGAP/RecO"/>
</dbReference>
<reference evidence="8 9" key="1">
    <citation type="submission" date="2022-05" db="EMBL/GenBank/DDBJ databases">
        <authorList>
            <consortium name="Genoscope - CEA"/>
            <person name="William W."/>
        </authorList>
    </citation>
    <scope>NUCLEOTIDE SEQUENCE [LARGE SCALE GENOMIC DNA]</scope>
</reference>
<comment type="caution">
    <text evidence="8">The sequence shown here is derived from an EMBL/GenBank/DDBJ whole genome shotgun (WGS) entry which is preliminary data.</text>
</comment>
<dbReference type="Proteomes" id="UP001159428">
    <property type="component" value="Unassembled WGS sequence"/>
</dbReference>
<dbReference type="GO" id="GO:0005737">
    <property type="term" value="C:cytoplasm"/>
    <property type="evidence" value="ECO:0007669"/>
    <property type="project" value="TreeGrafter"/>
</dbReference>
<evidence type="ECO:0000256" key="5">
    <source>
        <dbReference type="PROSITE-ProRule" id="PRU00288"/>
    </source>
</evidence>
<keyword evidence="4" id="KW-0862">Zinc</keyword>
<gene>
    <name evidence="8" type="ORF">PMEA_00003689</name>
</gene>
<dbReference type="PRINTS" id="PR00405">
    <property type="entry name" value="REVINTRACTNG"/>
</dbReference>
<dbReference type="FunFam" id="1.10.220.150:FF:000009">
    <property type="entry name" value="stromal membrane-associated protein 1 isoform X1"/>
    <property type="match status" value="1"/>
</dbReference>
<evidence type="ECO:0000313" key="9">
    <source>
        <dbReference type="Proteomes" id="UP001159428"/>
    </source>
</evidence>
<accession>A0AAU9WFU4</accession>
<feature type="compositionally biased region" description="Basic and acidic residues" evidence="6">
    <location>
        <begin position="289"/>
        <end position="298"/>
    </location>
</feature>
<feature type="domain" description="Arf-GAP" evidence="7">
    <location>
        <begin position="17"/>
        <end position="135"/>
    </location>
</feature>
<dbReference type="SUPFAM" id="SSF57863">
    <property type="entry name" value="ArfGap/RecO-like zinc finger"/>
    <property type="match status" value="1"/>
</dbReference>
<feature type="compositionally biased region" description="Polar residues" evidence="6">
    <location>
        <begin position="271"/>
        <end position="288"/>
    </location>
</feature>
<dbReference type="InterPro" id="IPR001164">
    <property type="entry name" value="ArfGAP_dom"/>
</dbReference>
<name>A0AAU9WFU4_9CNID</name>
<dbReference type="InterPro" id="IPR038508">
    <property type="entry name" value="ArfGAP_dom_sf"/>
</dbReference>
<evidence type="ECO:0000313" key="8">
    <source>
        <dbReference type="EMBL" id="CAH3110468.1"/>
    </source>
</evidence>
<dbReference type="InterPro" id="IPR051718">
    <property type="entry name" value="ARF_GTPase-activating"/>
</dbReference>
<dbReference type="PROSITE" id="PS50115">
    <property type="entry name" value="ARFGAP"/>
    <property type="match status" value="1"/>
</dbReference>